<name>X0VMF4_9ZZZZ</name>
<evidence type="ECO:0000313" key="2">
    <source>
        <dbReference type="EMBL" id="GAG12372.1"/>
    </source>
</evidence>
<sequence>SQKNLAAMVANPRDLVEPRGMTPRSSQRRDIIMDKYVRGDTTVSNKSKDEKVKASDVEG</sequence>
<dbReference type="Pfam" id="PF09476">
    <property type="entry name" value="Pilus_CpaD"/>
    <property type="match status" value="1"/>
</dbReference>
<accession>X0VMF4</accession>
<gene>
    <name evidence="2" type="ORF">S01H1_39376</name>
</gene>
<protein>
    <submittedName>
        <fullName evidence="2">Uncharacterized protein</fullName>
    </submittedName>
</protein>
<dbReference type="EMBL" id="BARS01024844">
    <property type="protein sequence ID" value="GAG12372.1"/>
    <property type="molecule type" value="Genomic_DNA"/>
</dbReference>
<comment type="caution">
    <text evidence="2">The sequence shown here is derived from an EMBL/GenBank/DDBJ whole genome shotgun (WGS) entry which is preliminary data.</text>
</comment>
<feature type="region of interest" description="Disordered" evidence="1">
    <location>
        <begin position="16"/>
        <end position="59"/>
    </location>
</feature>
<dbReference type="AlphaFoldDB" id="X0VMF4"/>
<reference evidence="2" key="1">
    <citation type="journal article" date="2014" name="Front. Microbiol.">
        <title>High frequency of phylogenetically diverse reductive dehalogenase-homologous genes in deep subseafloor sedimentary metagenomes.</title>
        <authorList>
            <person name="Kawai M."/>
            <person name="Futagami T."/>
            <person name="Toyoda A."/>
            <person name="Takaki Y."/>
            <person name="Nishi S."/>
            <person name="Hori S."/>
            <person name="Arai W."/>
            <person name="Tsubouchi T."/>
            <person name="Morono Y."/>
            <person name="Uchiyama I."/>
            <person name="Ito T."/>
            <person name="Fujiyama A."/>
            <person name="Inagaki F."/>
            <person name="Takami H."/>
        </authorList>
    </citation>
    <scope>NUCLEOTIDE SEQUENCE</scope>
    <source>
        <strain evidence="2">Expedition CK06-06</strain>
    </source>
</reference>
<evidence type="ECO:0000256" key="1">
    <source>
        <dbReference type="SAM" id="MobiDB-lite"/>
    </source>
</evidence>
<feature type="compositionally biased region" description="Basic and acidic residues" evidence="1">
    <location>
        <begin position="46"/>
        <end position="59"/>
    </location>
</feature>
<dbReference type="InterPro" id="IPR019027">
    <property type="entry name" value="Pilus_biogenesis_CpaD-related"/>
</dbReference>
<feature type="non-terminal residue" evidence="2">
    <location>
        <position position="1"/>
    </location>
</feature>
<feature type="compositionally biased region" description="Basic and acidic residues" evidence="1">
    <location>
        <begin position="27"/>
        <end position="38"/>
    </location>
</feature>
<proteinExistence type="predicted"/>
<organism evidence="2">
    <name type="scientific">marine sediment metagenome</name>
    <dbReference type="NCBI Taxonomy" id="412755"/>
    <lineage>
        <taxon>unclassified sequences</taxon>
        <taxon>metagenomes</taxon>
        <taxon>ecological metagenomes</taxon>
    </lineage>
</organism>